<evidence type="ECO:0000313" key="2">
    <source>
        <dbReference type="EMBL" id="MBB5264068.1"/>
    </source>
</evidence>
<keyword evidence="1" id="KW-0472">Membrane</keyword>
<gene>
    <name evidence="2" type="ORF">HNP82_001173</name>
</gene>
<organism evidence="2 3">
    <name type="scientific">Catenibacillus scindens</name>
    <dbReference type="NCBI Taxonomy" id="673271"/>
    <lineage>
        <taxon>Bacteria</taxon>
        <taxon>Bacillati</taxon>
        <taxon>Bacillota</taxon>
        <taxon>Clostridia</taxon>
        <taxon>Lachnospirales</taxon>
        <taxon>Lachnospiraceae</taxon>
        <taxon>Catenibacillus</taxon>
    </lineage>
</organism>
<keyword evidence="3" id="KW-1185">Reference proteome</keyword>
<reference evidence="2 3" key="1">
    <citation type="submission" date="2020-08" db="EMBL/GenBank/DDBJ databases">
        <title>Genomic Encyclopedia of Type Strains, Phase IV (KMG-IV): sequencing the most valuable type-strain genomes for metagenomic binning, comparative biology and taxonomic classification.</title>
        <authorList>
            <person name="Goeker M."/>
        </authorList>
    </citation>
    <scope>NUCLEOTIDE SEQUENCE [LARGE SCALE GENOMIC DNA]</scope>
    <source>
        <strain evidence="2 3">DSM 106146</strain>
    </source>
</reference>
<feature type="transmembrane region" description="Helical" evidence="1">
    <location>
        <begin position="62"/>
        <end position="82"/>
    </location>
</feature>
<sequence length="163" mass="18201">MSKAKEIAFAALMAAVMFTAQVALSFLPNIELVSILVIVSAIVFGKWSLMSIYGFVLLEGLFYGFGIWWFNYCYIWAILYIIARIFHRIENPVIWAIISGAYGLSYGLLCAIPYGIAGGLYAGISYWISGIPFDLLHCAGNFAVALVLFRPLSHACRYIQRHI</sequence>
<dbReference type="Gene3D" id="1.10.1760.20">
    <property type="match status" value="1"/>
</dbReference>
<proteinExistence type="predicted"/>
<accession>A0A7W8M4F3</accession>
<feature type="transmembrane region" description="Helical" evidence="1">
    <location>
        <begin position="94"/>
        <end position="114"/>
    </location>
</feature>
<comment type="caution">
    <text evidence="2">The sequence shown here is derived from an EMBL/GenBank/DDBJ whole genome shotgun (WGS) entry which is preliminary data.</text>
</comment>
<feature type="transmembrane region" description="Helical" evidence="1">
    <location>
        <begin position="34"/>
        <end position="56"/>
    </location>
</feature>
<feature type="transmembrane region" description="Helical" evidence="1">
    <location>
        <begin position="6"/>
        <end position="27"/>
    </location>
</feature>
<evidence type="ECO:0000313" key="3">
    <source>
        <dbReference type="Proteomes" id="UP000543642"/>
    </source>
</evidence>
<dbReference type="AlphaFoldDB" id="A0A7W8M4F3"/>
<protein>
    <submittedName>
        <fullName evidence="2">Energy-coupling factor transport system substrate-specific component</fullName>
    </submittedName>
</protein>
<feature type="transmembrane region" description="Helical" evidence="1">
    <location>
        <begin position="126"/>
        <end position="149"/>
    </location>
</feature>
<name>A0A7W8M4F3_9FIRM</name>
<dbReference type="Proteomes" id="UP000543642">
    <property type="component" value="Unassembled WGS sequence"/>
</dbReference>
<dbReference type="RefSeq" id="WP_183772428.1">
    <property type="nucleotide sequence ID" value="NZ_CAWVEG010000201.1"/>
</dbReference>
<evidence type="ECO:0000256" key="1">
    <source>
        <dbReference type="SAM" id="Phobius"/>
    </source>
</evidence>
<keyword evidence="1" id="KW-1133">Transmembrane helix</keyword>
<keyword evidence="1" id="KW-0812">Transmembrane</keyword>
<dbReference type="EMBL" id="JACHFW010000003">
    <property type="protein sequence ID" value="MBB5264068.1"/>
    <property type="molecule type" value="Genomic_DNA"/>
</dbReference>